<name>R0I8G6_EXST2</name>
<feature type="region of interest" description="Disordered" evidence="2">
    <location>
        <begin position="79"/>
        <end position="141"/>
    </location>
</feature>
<dbReference type="Gene3D" id="4.10.60.10">
    <property type="entry name" value="Zinc finger, CCHC-type"/>
    <property type="match status" value="1"/>
</dbReference>
<dbReference type="EMBL" id="KB908855">
    <property type="protein sequence ID" value="EOA81820.1"/>
    <property type="molecule type" value="Genomic_DNA"/>
</dbReference>
<evidence type="ECO:0000313" key="5">
    <source>
        <dbReference type="Proteomes" id="UP000016935"/>
    </source>
</evidence>
<accession>R0I8G6</accession>
<dbReference type="OrthoDB" id="3695534at2759"/>
<evidence type="ECO:0000256" key="2">
    <source>
        <dbReference type="SAM" id="MobiDB-lite"/>
    </source>
</evidence>
<keyword evidence="1" id="KW-0479">Metal-binding</keyword>
<dbReference type="Proteomes" id="UP000016935">
    <property type="component" value="Unassembled WGS sequence"/>
</dbReference>
<dbReference type="GeneID" id="19399450"/>
<dbReference type="GO" id="GO:0003676">
    <property type="term" value="F:nucleic acid binding"/>
    <property type="evidence" value="ECO:0007669"/>
    <property type="project" value="InterPro"/>
</dbReference>
<sequence>MHLDNLNKGRGFGRAKPNEGPKGQHNKDRKKITCYACGKEGYMARDCRSKNKVTRQLNVIRKDSSLDDGELWNDVMLTTAKSSEDEKNPLSDEEYETPAEEEFPAAPTKHEKIARFKERNRPATPKPTELEPAQEEPRWDPVQQITPPTQEAWQQSQKEYQATRQQQDNNNWYWYDARNAHHARLSWTACLAAYCPAHYSDKQGAGWNPKTIRGYPKCKYHWFECVDDKCPKHLWDKREKKHFPGHDDPQEVIQMQTVYRTEYVDDHTYACQRQD</sequence>
<dbReference type="GO" id="GO:0008270">
    <property type="term" value="F:zinc ion binding"/>
    <property type="evidence" value="ECO:0007669"/>
    <property type="project" value="UniProtKB-KW"/>
</dbReference>
<evidence type="ECO:0000313" key="4">
    <source>
        <dbReference type="EMBL" id="EOA81820.1"/>
    </source>
</evidence>
<dbReference type="SUPFAM" id="SSF57756">
    <property type="entry name" value="Retrovirus zinc finger-like domains"/>
    <property type="match status" value="1"/>
</dbReference>
<gene>
    <name evidence="4" type="ORF">SETTUDRAFT_165398</name>
</gene>
<reference evidence="4 5" key="1">
    <citation type="journal article" date="2012" name="PLoS Pathog.">
        <title>Diverse lifestyles and strategies of plant pathogenesis encoded in the genomes of eighteen Dothideomycetes fungi.</title>
        <authorList>
            <person name="Ohm R.A."/>
            <person name="Feau N."/>
            <person name="Henrissat B."/>
            <person name="Schoch C.L."/>
            <person name="Horwitz B.A."/>
            <person name="Barry K.W."/>
            <person name="Condon B.J."/>
            <person name="Copeland A.C."/>
            <person name="Dhillon B."/>
            <person name="Glaser F."/>
            <person name="Hesse C.N."/>
            <person name="Kosti I."/>
            <person name="LaButti K."/>
            <person name="Lindquist E.A."/>
            <person name="Lucas S."/>
            <person name="Salamov A.A."/>
            <person name="Bradshaw R.E."/>
            <person name="Ciuffetti L."/>
            <person name="Hamelin R.C."/>
            <person name="Kema G.H.J."/>
            <person name="Lawrence C."/>
            <person name="Scott J.A."/>
            <person name="Spatafora J.W."/>
            <person name="Turgeon B.G."/>
            <person name="de Wit P.J.G.M."/>
            <person name="Zhong S."/>
            <person name="Goodwin S.B."/>
            <person name="Grigoriev I.V."/>
        </authorList>
    </citation>
    <scope>NUCLEOTIDE SEQUENCE [LARGE SCALE GENOMIC DNA]</scope>
    <source>
        <strain evidence="5">28A</strain>
    </source>
</reference>
<reference evidence="4 5" key="2">
    <citation type="journal article" date="2013" name="PLoS Genet.">
        <title>Comparative genome structure, secondary metabolite, and effector coding capacity across Cochliobolus pathogens.</title>
        <authorList>
            <person name="Condon B.J."/>
            <person name="Leng Y."/>
            <person name="Wu D."/>
            <person name="Bushley K.E."/>
            <person name="Ohm R.A."/>
            <person name="Otillar R."/>
            <person name="Martin J."/>
            <person name="Schackwitz W."/>
            <person name="Grimwood J."/>
            <person name="MohdZainudin N."/>
            <person name="Xue C."/>
            <person name="Wang R."/>
            <person name="Manning V.A."/>
            <person name="Dhillon B."/>
            <person name="Tu Z.J."/>
            <person name="Steffenson B.J."/>
            <person name="Salamov A."/>
            <person name="Sun H."/>
            <person name="Lowry S."/>
            <person name="LaButti K."/>
            <person name="Han J."/>
            <person name="Copeland A."/>
            <person name="Lindquist E."/>
            <person name="Barry K."/>
            <person name="Schmutz J."/>
            <person name="Baker S.E."/>
            <person name="Ciuffetti L.M."/>
            <person name="Grigoriev I.V."/>
            <person name="Zhong S."/>
            <person name="Turgeon B.G."/>
        </authorList>
    </citation>
    <scope>NUCLEOTIDE SEQUENCE [LARGE SCALE GENOMIC DNA]</scope>
    <source>
        <strain evidence="5">28A</strain>
    </source>
</reference>
<keyword evidence="1" id="KW-0863">Zinc-finger</keyword>
<proteinExistence type="predicted"/>
<organism evidence="4 5">
    <name type="scientific">Exserohilum turcicum (strain 28A)</name>
    <name type="common">Northern leaf blight fungus</name>
    <name type="synonym">Setosphaeria turcica</name>
    <dbReference type="NCBI Taxonomy" id="671987"/>
    <lineage>
        <taxon>Eukaryota</taxon>
        <taxon>Fungi</taxon>
        <taxon>Dikarya</taxon>
        <taxon>Ascomycota</taxon>
        <taxon>Pezizomycotina</taxon>
        <taxon>Dothideomycetes</taxon>
        <taxon>Pleosporomycetidae</taxon>
        <taxon>Pleosporales</taxon>
        <taxon>Pleosporineae</taxon>
        <taxon>Pleosporaceae</taxon>
        <taxon>Exserohilum</taxon>
    </lineage>
</organism>
<keyword evidence="5" id="KW-1185">Reference proteome</keyword>
<dbReference type="InterPro" id="IPR001878">
    <property type="entry name" value="Znf_CCHC"/>
</dbReference>
<evidence type="ECO:0000259" key="3">
    <source>
        <dbReference type="PROSITE" id="PS50158"/>
    </source>
</evidence>
<feature type="domain" description="CCHC-type" evidence="3">
    <location>
        <begin position="34"/>
        <end position="49"/>
    </location>
</feature>
<dbReference type="HOGENOM" id="CLU_088328_0_0_1"/>
<feature type="region of interest" description="Disordered" evidence="2">
    <location>
        <begin position="1"/>
        <end position="31"/>
    </location>
</feature>
<dbReference type="PROSITE" id="PS50158">
    <property type="entry name" value="ZF_CCHC"/>
    <property type="match status" value="1"/>
</dbReference>
<keyword evidence="1" id="KW-0862">Zinc</keyword>
<dbReference type="InterPro" id="IPR036875">
    <property type="entry name" value="Znf_CCHC_sf"/>
</dbReference>
<dbReference type="AlphaFoldDB" id="R0I8G6"/>
<feature type="compositionally biased region" description="Basic and acidic residues" evidence="2">
    <location>
        <begin position="108"/>
        <end position="121"/>
    </location>
</feature>
<feature type="compositionally biased region" description="Acidic residues" evidence="2">
    <location>
        <begin position="91"/>
        <end position="103"/>
    </location>
</feature>
<protein>
    <recommendedName>
        <fullName evidence="3">CCHC-type domain-containing protein</fullName>
    </recommendedName>
</protein>
<dbReference type="SMART" id="SM00343">
    <property type="entry name" value="ZnF_C2HC"/>
    <property type="match status" value="1"/>
</dbReference>
<dbReference type="RefSeq" id="XP_008030212.1">
    <property type="nucleotide sequence ID" value="XM_008032021.1"/>
</dbReference>
<evidence type="ECO:0000256" key="1">
    <source>
        <dbReference type="PROSITE-ProRule" id="PRU00047"/>
    </source>
</evidence>